<dbReference type="RefSeq" id="WP_139824911.1">
    <property type="nucleotide sequence ID" value="NZ_FXAY01000005.1"/>
</dbReference>
<keyword evidence="2" id="KW-1185">Reference proteome</keyword>
<organism evidence="1 2">
    <name type="scientific">Agreia pratensis</name>
    <dbReference type="NCBI Taxonomy" id="150121"/>
    <lineage>
        <taxon>Bacteria</taxon>
        <taxon>Bacillati</taxon>
        <taxon>Actinomycetota</taxon>
        <taxon>Actinomycetes</taxon>
        <taxon>Micrococcales</taxon>
        <taxon>Microbacteriaceae</taxon>
        <taxon>Agreia</taxon>
    </lineage>
</organism>
<evidence type="ECO:0000313" key="1">
    <source>
        <dbReference type="EMBL" id="SMG43571.1"/>
    </source>
</evidence>
<accession>A0A1X7KPR2</accession>
<sequence>MNGLATDAAATLRQRERRRSSNARRWVPALLVLMLVVSGCATEPQPAVRSGSGEIRHELAPLTDRFPQLSEAAEATWMSGTMGDDRAPGPSTYWIDAIVTFDENGYAALRSQSSLESTTELPTLDSGLDPSLPAGPFLRSDTFDAEFSQDGRRTTVFLDDESRSLVLTSWFE</sequence>
<gene>
    <name evidence="1" type="ORF">SAMN06296010_2797</name>
</gene>
<proteinExistence type="predicted"/>
<evidence type="ECO:0000313" key="2">
    <source>
        <dbReference type="Proteomes" id="UP000193244"/>
    </source>
</evidence>
<protein>
    <submittedName>
        <fullName evidence="1">Uncharacterized protein</fullName>
    </submittedName>
</protein>
<dbReference type="STRING" id="150121.SAMN06296010_2797"/>
<dbReference type="OrthoDB" id="5118825at2"/>
<dbReference type="Proteomes" id="UP000193244">
    <property type="component" value="Unassembled WGS sequence"/>
</dbReference>
<dbReference type="AlphaFoldDB" id="A0A1X7KPR2"/>
<name>A0A1X7KPR2_9MICO</name>
<dbReference type="EMBL" id="FXAY01000005">
    <property type="protein sequence ID" value="SMG43571.1"/>
    <property type="molecule type" value="Genomic_DNA"/>
</dbReference>
<reference evidence="2" key="1">
    <citation type="submission" date="2017-04" db="EMBL/GenBank/DDBJ databases">
        <authorList>
            <person name="Varghese N."/>
            <person name="Submissions S."/>
        </authorList>
    </citation>
    <scope>NUCLEOTIDE SEQUENCE [LARGE SCALE GENOMIC DNA]</scope>
    <source>
        <strain evidence="2">VKM Ac-2510</strain>
    </source>
</reference>